<evidence type="ECO:0000259" key="6">
    <source>
        <dbReference type="Pfam" id="PF17189"/>
    </source>
</evidence>
<name>A0ABQ8UEG7_9EUKA</name>
<protein>
    <submittedName>
        <fullName evidence="7">O-Glycosyl hydrolase family 30</fullName>
    </submittedName>
</protein>
<keyword evidence="3 7" id="KW-0378">Hydrolase</keyword>
<sequence>MMGKKLILLATLLVAVCSAMNVRLIQSARDTGDRFATMPSPKWVPDTTAARTLTINVDKKYQALLGFGGAFTEAAAHNFAQMSPAKQAELLEAYFGPSGNQYTVGRIHMNSCDFSINGSYSYDDTRDDFALTHFDISHDLNEIIPFIQRALNTTYNPMSLYFSPWSPPAWMKKNENMISSPTPGLKADSRYHAAWALFFSKFIDAYAAQGINFWGLTVQNEPGFADTCPWESCGYHGEDERDFVRDFLGPQLKQDHPDVKIMIFDHNKDNVATFSQKILADPKAAQYVAGTAFHWYSGDQFENLDLVHDMDSSKFLLATEACECPPAIGDWHRGEMYGHDILGDLNHWATGWVDWNLILDMKGGPNHVKNFCGAPIHVDPLTDTIHYEAPYFYMGHFSRYLFPGTVRVGLDMGASGSPLEAAAFMGASGVQVIVVVMNPSEAAVQYKINDPVNAPGMALVNTIPAHGIQTVTYTLRC</sequence>
<keyword evidence="8" id="KW-1185">Reference proteome</keyword>
<feature type="signal peptide" evidence="4">
    <location>
        <begin position="1"/>
        <end position="19"/>
    </location>
</feature>
<dbReference type="EMBL" id="JAPMOS010000061">
    <property type="protein sequence ID" value="KAJ4456772.1"/>
    <property type="molecule type" value="Genomic_DNA"/>
</dbReference>
<accession>A0ABQ8UEG7</accession>
<dbReference type="Gene3D" id="3.20.20.80">
    <property type="entry name" value="Glycosidases"/>
    <property type="match status" value="1"/>
</dbReference>
<dbReference type="Proteomes" id="UP001141327">
    <property type="component" value="Unassembled WGS sequence"/>
</dbReference>
<dbReference type="InterPro" id="IPR033453">
    <property type="entry name" value="Glyco_hydro_30_TIM-barrel"/>
</dbReference>
<keyword evidence="2 4" id="KW-0732">Signal</keyword>
<dbReference type="Pfam" id="PF02055">
    <property type="entry name" value="Glyco_hydro_30"/>
    <property type="match status" value="1"/>
</dbReference>
<dbReference type="PANTHER" id="PTHR11069:SF23">
    <property type="entry name" value="LYSOSOMAL ACID GLUCOSYLCERAMIDASE"/>
    <property type="match status" value="1"/>
</dbReference>
<dbReference type="InterPro" id="IPR001139">
    <property type="entry name" value="Glyco_hydro_30"/>
</dbReference>
<dbReference type="PANTHER" id="PTHR11069">
    <property type="entry name" value="GLUCOSYLCERAMIDASE"/>
    <property type="match status" value="1"/>
</dbReference>
<dbReference type="InterPro" id="IPR017853">
    <property type="entry name" value="GH"/>
</dbReference>
<feature type="domain" description="Glycosyl hydrolase family 30 TIM-barrel" evidence="5">
    <location>
        <begin position="66"/>
        <end position="401"/>
    </location>
</feature>
<evidence type="ECO:0000256" key="2">
    <source>
        <dbReference type="ARBA" id="ARBA00022729"/>
    </source>
</evidence>
<evidence type="ECO:0000313" key="8">
    <source>
        <dbReference type="Proteomes" id="UP001141327"/>
    </source>
</evidence>
<feature type="chain" id="PRO_5046261027" evidence="4">
    <location>
        <begin position="20"/>
        <end position="477"/>
    </location>
</feature>
<dbReference type="SUPFAM" id="SSF51445">
    <property type="entry name" value="(Trans)glycosidases"/>
    <property type="match status" value="1"/>
</dbReference>
<evidence type="ECO:0000256" key="4">
    <source>
        <dbReference type="SAM" id="SignalP"/>
    </source>
</evidence>
<feature type="domain" description="Glycosyl hydrolase family 30 beta sandwich" evidence="6">
    <location>
        <begin position="404"/>
        <end position="471"/>
    </location>
</feature>
<dbReference type="PRINTS" id="PR00843">
    <property type="entry name" value="GLHYDRLASE30"/>
</dbReference>
<dbReference type="GO" id="GO:0016787">
    <property type="term" value="F:hydrolase activity"/>
    <property type="evidence" value="ECO:0007669"/>
    <property type="project" value="UniProtKB-KW"/>
</dbReference>
<dbReference type="InterPro" id="IPR033452">
    <property type="entry name" value="GH30_C"/>
</dbReference>
<proteinExistence type="inferred from homology"/>
<dbReference type="Gene3D" id="2.60.40.1180">
    <property type="entry name" value="Golgi alpha-mannosidase II"/>
    <property type="match status" value="1"/>
</dbReference>
<dbReference type="InterPro" id="IPR013780">
    <property type="entry name" value="Glyco_hydro_b"/>
</dbReference>
<comment type="caution">
    <text evidence="7">The sequence shown here is derived from an EMBL/GenBank/DDBJ whole genome shotgun (WGS) entry which is preliminary data.</text>
</comment>
<evidence type="ECO:0000256" key="1">
    <source>
        <dbReference type="ARBA" id="ARBA00005382"/>
    </source>
</evidence>
<gene>
    <name evidence="7" type="ORF">PAPYR_7898</name>
</gene>
<comment type="similarity">
    <text evidence="1">Belongs to the glycosyl hydrolase 30 family.</text>
</comment>
<reference evidence="7" key="1">
    <citation type="journal article" date="2022" name="bioRxiv">
        <title>Genomics of Preaxostyla Flagellates Illuminates Evolutionary Transitions and the Path Towards Mitochondrial Loss.</title>
        <authorList>
            <person name="Novak L.V.F."/>
            <person name="Treitli S.C."/>
            <person name="Pyrih J."/>
            <person name="Halakuc P."/>
            <person name="Pipaliya S.V."/>
            <person name="Vacek V."/>
            <person name="Brzon O."/>
            <person name="Soukal P."/>
            <person name="Eme L."/>
            <person name="Dacks J.B."/>
            <person name="Karnkowska A."/>
            <person name="Elias M."/>
            <person name="Hampl V."/>
        </authorList>
    </citation>
    <scope>NUCLEOTIDE SEQUENCE</scope>
    <source>
        <strain evidence="7">RCP-MX</strain>
    </source>
</reference>
<evidence type="ECO:0000313" key="7">
    <source>
        <dbReference type="EMBL" id="KAJ4456772.1"/>
    </source>
</evidence>
<evidence type="ECO:0000259" key="5">
    <source>
        <dbReference type="Pfam" id="PF02055"/>
    </source>
</evidence>
<dbReference type="Pfam" id="PF17189">
    <property type="entry name" value="Glyco_hydro_30C"/>
    <property type="match status" value="1"/>
</dbReference>
<organism evidence="7 8">
    <name type="scientific">Paratrimastix pyriformis</name>
    <dbReference type="NCBI Taxonomy" id="342808"/>
    <lineage>
        <taxon>Eukaryota</taxon>
        <taxon>Metamonada</taxon>
        <taxon>Preaxostyla</taxon>
        <taxon>Paratrimastigidae</taxon>
        <taxon>Paratrimastix</taxon>
    </lineage>
</organism>
<evidence type="ECO:0000256" key="3">
    <source>
        <dbReference type="ARBA" id="ARBA00022801"/>
    </source>
</evidence>